<protein>
    <submittedName>
        <fullName evidence="1">Uncharacterized protein</fullName>
    </submittedName>
</protein>
<gene>
    <name evidence="1" type="ORF">CJ263_18560</name>
</gene>
<name>A0A223V9V0_9FLAO</name>
<dbReference type="Gene3D" id="3.30.1040.20">
    <property type="match status" value="1"/>
</dbReference>
<evidence type="ECO:0000313" key="1">
    <source>
        <dbReference type="EMBL" id="ASV32057.1"/>
    </source>
</evidence>
<dbReference type="SUPFAM" id="SSF56978">
    <property type="entry name" value="Perfringolysin"/>
    <property type="match status" value="1"/>
</dbReference>
<dbReference type="Gene3D" id="3.90.840.10">
    <property type="entry name" value="Thiol-activated cytolysin superfamily/Thiol-activated cytolysin, alpha-beta domain"/>
    <property type="match status" value="1"/>
</dbReference>
<dbReference type="InterPro" id="IPR036363">
    <property type="entry name" value="Thiol_cytolysin_ab_sf"/>
</dbReference>
<reference evidence="1 2" key="1">
    <citation type="submission" date="2017-08" db="EMBL/GenBank/DDBJ databases">
        <title>The complete genome sequence of Maribacter sp. B1, isolated from deep-sea sediment.</title>
        <authorList>
            <person name="Wu Y.-H."/>
            <person name="Cheng H."/>
            <person name="Xu X.-W."/>
        </authorList>
    </citation>
    <scope>NUCLEOTIDE SEQUENCE [LARGE SCALE GENOMIC DNA]</scope>
    <source>
        <strain evidence="1 2">B1</strain>
    </source>
</reference>
<dbReference type="Gene3D" id="3.40.30.40">
    <property type="entry name" value="Perfringolysin"/>
    <property type="match status" value="1"/>
</dbReference>
<keyword evidence="2" id="KW-1185">Reference proteome</keyword>
<proteinExistence type="predicted"/>
<accession>A0A223V9V0</accession>
<dbReference type="KEGG" id="marb:CJ263_18560"/>
<sequence length="533" mass="58697">MKDSFEVLNPKNLRIMKTINLKNLKGASIMLVGLTLGVSSCSKDTVEPIDQNQGVGGAEADSINAYLSKLSYDPDVLLNVQSSPGSEVKEISNTNSNSLGNVTECRTNEYDIRSNFEDVAIFDPTLGVVYPGALVIGNSEMLDGSPQPLQIERSAMQLRLDLPGIGEGGTLNVEKPDYGTVQTALDNGLEYWNSEIAPQGYEIASNAYYESTTAYTSKQMSLDLGVGVEWASGSSFESQFSYSNTTEKRVAAILYRQVFYEVTMVTPDSPADVFGSSVDINKVKSLMNSDAPPAYVSSVQYGRIIMVRMETTSTETSVELDAALEYASIGKDVNADVEAKYKSILEQSTINVVTIGGNAEVASKVITGSDVASSGGLNYVITEGALYSRDNPGAPIAYTIKYLKDNRIAKMGYNTDYRLEECQTYAYKHKNARLKKTIGVDVRFRFSYKKRGSQTTAETSWKKVDENNIFFNMTPPDGAHDVHIQFQYWDLVWKTMGEFDLNYISSEKCYEAYCSKTFLGICTEYTIKSVSCN</sequence>
<dbReference type="Pfam" id="PF01289">
    <property type="entry name" value="Thiol_cytolysin"/>
    <property type="match status" value="1"/>
</dbReference>
<dbReference type="GO" id="GO:0015485">
    <property type="term" value="F:cholesterol binding"/>
    <property type="evidence" value="ECO:0007669"/>
    <property type="project" value="InterPro"/>
</dbReference>
<dbReference type="PRINTS" id="PR01400">
    <property type="entry name" value="TACYTOLYSIN"/>
</dbReference>
<organism evidence="1 2">
    <name type="scientific">Maribacter cobaltidurans</name>
    <dbReference type="NCBI Taxonomy" id="1178778"/>
    <lineage>
        <taxon>Bacteria</taxon>
        <taxon>Pseudomonadati</taxon>
        <taxon>Bacteroidota</taxon>
        <taxon>Flavobacteriia</taxon>
        <taxon>Flavobacteriales</taxon>
        <taxon>Flavobacteriaceae</taxon>
        <taxon>Maribacter</taxon>
    </lineage>
</organism>
<dbReference type="AlphaFoldDB" id="A0A223V9V0"/>
<dbReference type="InterPro" id="IPR036359">
    <property type="entry name" value="Thiol_cytolysin_sf"/>
</dbReference>
<evidence type="ECO:0000313" key="2">
    <source>
        <dbReference type="Proteomes" id="UP000215244"/>
    </source>
</evidence>
<dbReference type="EMBL" id="CP022957">
    <property type="protein sequence ID" value="ASV32057.1"/>
    <property type="molecule type" value="Genomic_DNA"/>
</dbReference>
<dbReference type="Proteomes" id="UP000215244">
    <property type="component" value="Chromosome"/>
</dbReference>
<dbReference type="InterPro" id="IPR001869">
    <property type="entry name" value="Thiol_cytolysin"/>
</dbReference>